<organism evidence="2 3">
    <name type="scientific">Chamaesiphon polymorphus CCALA 037</name>
    <dbReference type="NCBI Taxonomy" id="2107692"/>
    <lineage>
        <taxon>Bacteria</taxon>
        <taxon>Bacillati</taxon>
        <taxon>Cyanobacteriota</taxon>
        <taxon>Cyanophyceae</taxon>
        <taxon>Gomontiellales</taxon>
        <taxon>Chamaesiphonaceae</taxon>
        <taxon>Chamaesiphon</taxon>
    </lineage>
</organism>
<reference evidence="2 3" key="1">
    <citation type="submission" date="2018-03" db="EMBL/GenBank/DDBJ databases">
        <title>The ancient ancestry and fast evolution of plastids.</title>
        <authorList>
            <person name="Moore K.R."/>
            <person name="Magnabosco C."/>
            <person name="Momper L."/>
            <person name="Gold D.A."/>
            <person name="Bosak T."/>
            <person name="Fournier G.P."/>
        </authorList>
    </citation>
    <scope>NUCLEOTIDE SEQUENCE [LARGE SCALE GENOMIC DNA]</scope>
    <source>
        <strain evidence="2 3">CCALA 037</strain>
    </source>
</reference>
<evidence type="ECO:0000259" key="1">
    <source>
        <dbReference type="Pfam" id="PF04321"/>
    </source>
</evidence>
<dbReference type="SUPFAM" id="SSF51735">
    <property type="entry name" value="NAD(P)-binding Rossmann-fold domains"/>
    <property type="match status" value="1"/>
</dbReference>
<dbReference type="Pfam" id="PF04321">
    <property type="entry name" value="RmlD_sub_bind"/>
    <property type="match status" value="1"/>
</dbReference>
<keyword evidence="3" id="KW-1185">Reference proteome</keyword>
<evidence type="ECO:0000313" key="3">
    <source>
        <dbReference type="Proteomes" id="UP000238937"/>
    </source>
</evidence>
<name>A0A2T1GGM2_9CYAN</name>
<dbReference type="InterPro" id="IPR036291">
    <property type="entry name" value="NAD(P)-bd_dom_sf"/>
</dbReference>
<dbReference type="CDD" id="cd05254">
    <property type="entry name" value="dTDP_HR_like_SDR_e"/>
    <property type="match status" value="1"/>
</dbReference>
<dbReference type="PANTHER" id="PTHR43242">
    <property type="entry name" value="NAD(P)-BINDING ROSSMANN-FOLD SUPERFAMILY PROTEIN"/>
    <property type="match status" value="1"/>
</dbReference>
<dbReference type="Proteomes" id="UP000238937">
    <property type="component" value="Unassembled WGS sequence"/>
</dbReference>
<protein>
    <submittedName>
        <fullName evidence="2">NAD(P)-dependent oxidoreductase</fullName>
    </submittedName>
</protein>
<gene>
    <name evidence="2" type="ORF">C7B77_10615</name>
</gene>
<dbReference type="AlphaFoldDB" id="A0A2T1GGM2"/>
<dbReference type="GO" id="GO:0019305">
    <property type="term" value="P:dTDP-rhamnose biosynthetic process"/>
    <property type="evidence" value="ECO:0007669"/>
    <property type="project" value="UniProtKB-UniPathway"/>
</dbReference>
<evidence type="ECO:0000313" key="2">
    <source>
        <dbReference type="EMBL" id="PSB56802.1"/>
    </source>
</evidence>
<dbReference type="UniPathway" id="UPA00124"/>
<dbReference type="OrthoDB" id="9803892at2"/>
<dbReference type="EMBL" id="PVWO01000107">
    <property type="protein sequence ID" value="PSB56802.1"/>
    <property type="molecule type" value="Genomic_DNA"/>
</dbReference>
<dbReference type="InterPro" id="IPR029903">
    <property type="entry name" value="RmlD-like-bd"/>
</dbReference>
<comment type="caution">
    <text evidence="2">The sequence shown here is derived from an EMBL/GenBank/DDBJ whole genome shotgun (WGS) entry which is preliminary data.</text>
</comment>
<dbReference type="PANTHER" id="PTHR43242:SF1">
    <property type="entry name" value="NAD(P)-BINDING ROSSMANN-FOLD SUPERFAMILY PROTEIN"/>
    <property type="match status" value="1"/>
</dbReference>
<dbReference type="Gene3D" id="3.40.50.720">
    <property type="entry name" value="NAD(P)-binding Rossmann-like Domain"/>
    <property type="match status" value="1"/>
</dbReference>
<accession>A0A2T1GGM2</accession>
<feature type="domain" description="RmlD-like substrate binding" evidence="1">
    <location>
        <begin position="3"/>
        <end position="286"/>
    </location>
</feature>
<proteinExistence type="predicted"/>
<sequence length="295" mass="32169">MPKLLITGASGFLGWNLCQQARSQWETHGTYSQNSIEISDVRLHQIDLTQIDAVTARIDAIAPDAIIHTAAAASPNFCQTYPELSARINIGASQLLAKICAQAKIPFVFTSTDLVFDGKQAPYLETDPVSPLNIYGEQKVAAELKILATYPQATICRMPLMFGMAPPTASSFLQPWLTALASQQTLQLFIDEFRTPVSAATATRGLLMALRKSPGILNLGGKERLSRYEFGQLLAEVFGFDSSLLLPISQRDLTMAAPRAADVSLDSTKAISLGYELPPLRQELESLRLAINSDR</sequence>
<dbReference type="RefSeq" id="WP_106303913.1">
    <property type="nucleotide sequence ID" value="NZ_PVWO01000107.1"/>
</dbReference>